<dbReference type="EMBL" id="VICD02000177">
    <property type="protein sequence ID" value="KAB8185237.1"/>
    <property type="molecule type" value="Genomic_DNA"/>
</dbReference>
<comment type="caution">
    <text evidence="1">The sequence shown here is derived from an EMBL/GenBank/DDBJ whole genome shotgun (WGS) entry which is preliminary data.</text>
</comment>
<evidence type="ECO:0000313" key="1">
    <source>
        <dbReference type="EMBL" id="KAB8185237.1"/>
    </source>
</evidence>
<dbReference type="Proteomes" id="UP000320431">
    <property type="component" value="Unassembled WGS sequence"/>
</dbReference>
<dbReference type="AlphaFoldDB" id="A0A5N6BXP4"/>
<dbReference type="RefSeq" id="WP_141482372.1">
    <property type="nucleotide sequence ID" value="NZ_VICD02000177.1"/>
</dbReference>
<name>A0A5N6BXP4_9GAMM</name>
<gene>
    <name evidence="1" type="ORF">FKV24_010725</name>
</gene>
<accession>A0A5N6BXP4</accession>
<proteinExistence type="predicted"/>
<organism evidence="1 2">
    <name type="scientific">Marilutibacter maris</name>
    <dbReference type="NCBI Taxonomy" id="1605891"/>
    <lineage>
        <taxon>Bacteria</taxon>
        <taxon>Pseudomonadati</taxon>
        <taxon>Pseudomonadota</taxon>
        <taxon>Gammaproteobacteria</taxon>
        <taxon>Lysobacterales</taxon>
        <taxon>Lysobacteraceae</taxon>
        <taxon>Marilutibacter</taxon>
    </lineage>
</organism>
<evidence type="ECO:0000313" key="2">
    <source>
        <dbReference type="Proteomes" id="UP000320431"/>
    </source>
</evidence>
<reference evidence="1 2" key="1">
    <citation type="submission" date="2019-10" db="EMBL/GenBank/DDBJ databases">
        <title>Lysobacter alkalisoli sp. nov., isolated from saline-alkaline soil.</title>
        <authorList>
            <person name="Sun J.-Q."/>
        </authorList>
    </citation>
    <scope>NUCLEOTIDE SEQUENCE [LARGE SCALE GENOMIC DNA]</scope>
    <source>
        <strain evidence="1 2">KCTC 42381</strain>
    </source>
</reference>
<sequence>MDAVSISVVPEERAGMATGIFITTRVTGEAIVLAAAGMPATLAQSGWRNSRGPASLLEQVASSPAAISPGPRFSSPA</sequence>
<protein>
    <submittedName>
        <fullName evidence="1">Uncharacterized protein</fullName>
    </submittedName>
</protein>